<sequence>MKRRLGGFFVAAYATFVAFAGYVGPAAALTTTPLSGSPIVATPQLPAPTSLNRSQKSSEPQITITSVGTPVLAPETPLRITVNVSNPSTSPLTLTHFDLRAAYSSPLNDQNVRDWMRGNLDSAQVARDSSPLTVPPGGSESRTITVEAKDLTWDTSQFGWGPRGILVRATTDQGERLSDTSFIIVAPKVNLQRTPTTVVAPLVRSAQNIAQQGTLSDFLAQAHSLRVAPEPAAKPTPTPQSTKSEAGEKTDHETKTAPEGNDISSPGDLFAQVPAFIKEPEDIGAMLQLLGQSQKGMEFLVDPTLQASSGFAEAVTQRDHHFLPTFDASIASFAAAHRPTLASAAMADDNSVTYGLTDSASLKTAKDAGFTAGIVSSHDFFPRAELTYTPSAYVPAKASELPSDVYVFDQSLSDALAGYMPGAGPATSGTSASGAHTNSDAQSNSAEKVDALDSRQLALTVAAMQYRERPNDQRGIIAAFPRGAEIRTETARSLLQAPWAMPASLEEQKKTAASGKYLAREKEPSTNVINTDTLSRLQQARHSLATIANATPFGTDLNQLNDLYTSLAAAQSSAGVPSTAEHQIAQMAITSDPRLKVKVAETSTINMISEASSIPLRVMNSLPFPINAQVVLRMPDQRLRTDSPAPAAIPAKNSATIAIPVKAYGSGDLDVEARVETPGGEVLSSRTPLNIRVRAQWENVGTVVVGSLVVILFATGVVKSVRKGRRSQPVSAGEFGENVKRSSGQLSG</sequence>
<dbReference type="EMBL" id="CP121208">
    <property type="protein sequence ID" value="WFM83388.1"/>
    <property type="molecule type" value="Genomic_DNA"/>
</dbReference>
<dbReference type="Proteomes" id="UP001215216">
    <property type="component" value="Chromosome"/>
</dbReference>
<feature type="compositionally biased region" description="Basic and acidic residues" evidence="1">
    <location>
        <begin position="245"/>
        <end position="256"/>
    </location>
</feature>
<feature type="region of interest" description="Disordered" evidence="1">
    <location>
        <begin position="33"/>
        <end position="61"/>
    </location>
</feature>
<protein>
    <submittedName>
        <fullName evidence="4">DUF6049 family protein</fullName>
    </submittedName>
</protein>
<keyword evidence="5" id="KW-1185">Reference proteome</keyword>
<dbReference type="RefSeq" id="WP_278012783.1">
    <property type="nucleotide sequence ID" value="NZ_CP121208.1"/>
</dbReference>
<dbReference type="InterPro" id="IPR046112">
    <property type="entry name" value="DUF6049"/>
</dbReference>
<keyword evidence="2" id="KW-1133">Transmembrane helix</keyword>
<gene>
    <name evidence="4" type="ORF">P7079_08380</name>
</gene>
<feature type="compositionally biased region" description="Polar residues" evidence="1">
    <location>
        <begin position="47"/>
        <end position="61"/>
    </location>
</feature>
<feature type="compositionally biased region" description="Polar residues" evidence="1">
    <location>
        <begin position="427"/>
        <end position="446"/>
    </location>
</feature>
<accession>A0ABY8FY50</accession>
<proteinExistence type="predicted"/>
<feature type="region of interest" description="Disordered" evidence="1">
    <location>
        <begin position="228"/>
        <end position="265"/>
    </location>
</feature>
<organism evidence="4 5">
    <name type="scientific">Arcanobacterium canis</name>
    <dbReference type="NCBI Taxonomy" id="999183"/>
    <lineage>
        <taxon>Bacteria</taxon>
        <taxon>Bacillati</taxon>
        <taxon>Actinomycetota</taxon>
        <taxon>Actinomycetes</taxon>
        <taxon>Actinomycetales</taxon>
        <taxon>Actinomycetaceae</taxon>
        <taxon>Arcanobacterium</taxon>
    </lineage>
</organism>
<evidence type="ECO:0000256" key="1">
    <source>
        <dbReference type="SAM" id="MobiDB-lite"/>
    </source>
</evidence>
<reference evidence="4 5" key="1">
    <citation type="submission" date="2023-03" db="EMBL/GenBank/DDBJ databases">
        <title>Complete genome of Arcanobacterium canis strain DSM 25104 isolated in 2010 from a canine otitis externa in Germany.</title>
        <authorList>
            <person name="Borowiak M."/>
            <person name="Kreitlow A."/>
            <person name="Malorny B."/>
            <person name="Laemmler C."/>
            <person name="Prenger-Berninghoff E."/>
            <person name="Ploetz M."/>
            <person name="Abdulmawjood A."/>
        </authorList>
    </citation>
    <scope>NUCLEOTIDE SEQUENCE [LARGE SCALE GENOMIC DNA]</scope>
    <source>
        <strain evidence="4 5">DSM 25104</strain>
    </source>
</reference>
<evidence type="ECO:0000256" key="2">
    <source>
        <dbReference type="SAM" id="Phobius"/>
    </source>
</evidence>
<dbReference type="Pfam" id="PF19516">
    <property type="entry name" value="DUF6049"/>
    <property type="match status" value="1"/>
</dbReference>
<feature type="transmembrane region" description="Helical" evidence="2">
    <location>
        <begin position="700"/>
        <end position="718"/>
    </location>
</feature>
<keyword evidence="2" id="KW-0472">Membrane</keyword>
<keyword evidence="2" id="KW-0812">Transmembrane</keyword>
<feature type="signal peptide" evidence="3">
    <location>
        <begin position="1"/>
        <end position="20"/>
    </location>
</feature>
<evidence type="ECO:0000256" key="3">
    <source>
        <dbReference type="SAM" id="SignalP"/>
    </source>
</evidence>
<evidence type="ECO:0000313" key="5">
    <source>
        <dbReference type="Proteomes" id="UP001215216"/>
    </source>
</evidence>
<name>A0ABY8FY50_9ACTO</name>
<feature type="region of interest" description="Disordered" evidence="1">
    <location>
        <begin position="725"/>
        <end position="748"/>
    </location>
</feature>
<feature type="region of interest" description="Disordered" evidence="1">
    <location>
        <begin position="425"/>
        <end position="447"/>
    </location>
</feature>
<keyword evidence="3" id="KW-0732">Signal</keyword>
<feature type="chain" id="PRO_5045937252" evidence="3">
    <location>
        <begin position="21"/>
        <end position="748"/>
    </location>
</feature>
<evidence type="ECO:0000313" key="4">
    <source>
        <dbReference type="EMBL" id="WFM83388.1"/>
    </source>
</evidence>